<comment type="caution">
    <text evidence="1">The sequence shown here is derived from an EMBL/GenBank/DDBJ whole genome shotgun (WGS) entry which is preliminary data.</text>
</comment>
<gene>
    <name evidence="1" type="ORF">HMPREF0293_2360</name>
</gene>
<accession>A0ABP2DWJ6</accession>
<evidence type="ECO:0000313" key="1">
    <source>
        <dbReference type="EMBL" id="EEI62235.1"/>
    </source>
</evidence>
<reference evidence="1 2" key="1">
    <citation type="submission" date="2009-01" db="EMBL/GenBank/DDBJ databases">
        <authorList>
            <person name="Qin X."/>
            <person name="Bachman B."/>
            <person name="Battles P."/>
            <person name="Bell A."/>
            <person name="Bess C."/>
            <person name="Bickham C."/>
            <person name="Chaboub L."/>
            <person name="Chen D."/>
            <person name="Coyle M."/>
            <person name="Deiros D.R."/>
            <person name="Dinh H."/>
            <person name="Forbes L."/>
            <person name="Fowler G."/>
            <person name="Francisco L."/>
            <person name="Fu Q."/>
            <person name="Gubbala S."/>
            <person name="Hale W."/>
            <person name="Han Y."/>
            <person name="Hemphill L."/>
            <person name="Highlander S.K."/>
            <person name="Hirani K."/>
            <person name="Hogues M."/>
            <person name="Jackson L."/>
            <person name="Jakkamsetti A."/>
            <person name="Javaid M."/>
            <person name="Jiang H."/>
            <person name="Korchina V."/>
            <person name="Kovar C."/>
            <person name="Lara F."/>
            <person name="Lee S."/>
            <person name="Mata R."/>
            <person name="Mathew T."/>
            <person name="Moen C."/>
            <person name="Morales K."/>
            <person name="Munidasa M."/>
            <person name="Nazareth L."/>
            <person name="Ngo R."/>
            <person name="Nguyen L."/>
            <person name="Okwuonu G."/>
            <person name="Ongeri F."/>
            <person name="Patil S."/>
            <person name="Petrosino J."/>
            <person name="Pham C."/>
            <person name="Pham P."/>
            <person name="Pu L.-L."/>
            <person name="Puazo M."/>
            <person name="Raj R."/>
            <person name="Reid J."/>
            <person name="Rouhana J."/>
            <person name="Saada N."/>
            <person name="Shang Y."/>
            <person name="Simmons D."/>
            <person name="Thornton R."/>
            <person name="Warren J."/>
            <person name="Weissenberger G."/>
            <person name="Zhang J."/>
            <person name="Zhang L."/>
            <person name="Zhou C."/>
            <person name="Zhu D."/>
            <person name="Muzny D."/>
            <person name="Worley K."/>
            <person name="Gibbs R."/>
        </authorList>
    </citation>
    <scope>NUCLEOTIDE SEQUENCE [LARGE SCALE GENOMIC DNA]</scope>
    <source>
        <strain evidence="1 2">ATCC 51866</strain>
    </source>
</reference>
<name>A0ABP2DWJ6_9CORY</name>
<sequence length="42" mass="4658">MDLLVVGRFSGCSFVLVLLVRVRPARASRFSCLPVVYRSSSL</sequence>
<evidence type="ECO:0000313" key="2">
    <source>
        <dbReference type="Proteomes" id="UP000006237"/>
    </source>
</evidence>
<protein>
    <submittedName>
        <fullName evidence="1">Uncharacterized protein</fullName>
    </submittedName>
</protein>
<dbReference type="EMBL" id="ACHF01000118">
    <property type="protein sequence ID" value="EEI62235.1"/>
    <property type="molecule type" value="Genomic_DNA"/>
</dbReference>
<dbReference type="Proteomes" id="UP000006237">
    <property type="component" value="Unassembled WGS sequence"/>
</dbReference>
<keyword evidence="2" id="KW-1185">Reference proteome</keyword>
<organism evidence="1 2">
    <name type="scientific">Corynebacterium glucuronolyticum ATCC 51866</name>
    <dbReference type="NCBI Taxonomy" id="548478"/>
    <lineage>
        <taxon>Bacteria</taxon>
        <taxon>Bacillati</taxon>
        <taxon>Actinomycetota</taxon>
        <taxon>Actinomycetes</taxon>
        <taxon>Mycobacteriales</taxon>
        <taxon>Corynebacteriaceae</taxon>
        <taxon>Corynebacterium</taxon>
    </lineage>
</organism>
<proteinExistence type="predicted"/>